<comment type="caution">
    <text evidence="4">The sequence shown here is derived from an EMBL/GenBank/DDBJ whole genome shotgun (WGS) entry which is preliminary data.</text>
</comment>
<reference evidence="4 5" key="1">
    <citation type="submission" date="2023-07" db="EMBL/GenBank/DDBJ databases">
        <title>Sorghum-associated microbial communities from plants grown in Nebraska, USA.</title>
        <authorList>
            <person name="Schachtman D."/>
        </authorList>
    </citation>
    <scope>NUCLEOTIDE SEQUENCE [LARGE SCALE GENOMIC DNA]</scope>
    <source>
        <strain evidence="4 5">BE316</strain>
    </source>
</reference>
<dbReference type="InterPro" id="IPR029058">
    <property type="entry name" value="AB_hydrolase_fold"/>
</dbReference>
<dbReference type="RefSeq" id="WP_310328689.1">
    <property type="nucleotide sequence ID" value="NZ_JAVDXV010000004.1"/>
</dbReference>
<proteinExistence type="predicted"/>
<keyword evidence="1" id="KW-0378">Hydrolase</keyword>
<dbReference type="InterPro" id="IPR050300">
    <property type="entry name" value="GDXG_lipolytic_enzyme"/>
</dbReference>
<dbReference type="SUPFAM" id="SSF53474">
    <property type="entry name" value="alpha/beta-Hydrolases"/>
    <property type="match status" value="1"/>
</dbReference>
<dbReference type="PANTHER" id="PTHR48081">
    <property type="entry name" value="AB HYDROLASE SUPERFAMILY PROTEIN C4A8.06C"/>
    <property type="match status" value="1"/>
</dbReference>
<dbReference type="InterPro" id="IPR013094">
    <property type="entry name" value="AB_hydrolase_3"/>
</dbReference>
<protein>
    <submittedName>
        <fullName evidence="4">Acetyl esterase/lipase</fullName>
    </submittedName>
</protein>
<evidence type="ECO:0000256" key="1">
    <source>
        <dbReference type="ARBA" id="ARBA00022801"/>
    </source>
</evidence>
<evidence type="ECO:0000313" key="4">
    <source>
        <dbReference type="EMBL" id="MDR7333224.1"/>
    </source>
</evidence>
<dbReference type="Pfam" id="PF07859">
    <property type="entry name" value="Abhydrolase_3"/>
    <property type="match status" value="1"/>
</dbReference>
<dbReference type="Gene3D" id="3.40.50.1820">
    <property type="entry name" value="alpha/beta hydrolase"/>
    <property type="match status" value="1"/>
</dbReference>
<dbReference type="PANTHER" id="PTHR48081:SF8">
    <property type="entry name" value="ALPHA_BETA HYDROLASE FOLD-3 DOMAIN-CONTAINING PROTEIN-RELATED"/>
    <property type="match status" value="1"/>
</dbReference>
<name>A0ABU2A7P9_9BURK</name>
<sequence>MHKTADPSLVRPSPKPLRLGPAPGLAAEFHPAARPLDDGGTRALMLYLHGGGFTGGSLADARERSELLAAAGADVVALDYPLAPAHAFPASLAAAFDALQAMATKPARLTGSPHTALFVAGEEAGGNIATALSLMARDQHAPALAGQLLISPMLDPQLGSASMRDGECGGSECVYAKGWQAYLGTCANADHPYAVPLNASRLSGLAPALILGEVGHPLNDEARRYAATLREHGGLARDLTLPAVAAEHALNPIHEFLRDAARRALNLPV</sequence>
<keyword evidence="5" id="KW-1185">Reference proteome</keyword>
<accession>A0ABU2A7P9</accession>
<evidence type="ECO:0000313" key="5">
    <source>
        <dbReference type="Proteomes" id="UP001180825"/>
    </source>
</evidence>
<organism evidence="4 5">
    <name type="scientific">Roseateles asaccharophilus</name>
    <dbReference type="NCBI Taxonomy" id="582607"/>
    <lineage>
        <taxon>Bacteria</taxon>
        <taxon>Pseudomonadati</taxon>
        <taxon>Pseudomonadota</taxon>
        <taxon>Betaproteobacteria</taxon>
        <taxon>Burkholderiales</taxon>
        <taxon>Sphaerotilaceae</taxon>
        <taxon>Roseateles</taxon>
    </lineage>
</organism>
<feature type="domain" description="Alpha/beta hydrolase fold-3" evidence="3">
    <location>
        <begin position="45"/>
        <end position="234"/>
    </location>
</feature>
<evidence type="ECO:0000259" key="3">
    <source>
        <dbReference type="Pfam" id="PF07859"/>
    </source>
</evidence>
<gene>
    <name evidence="4" type="ORF">J2X21_002358</name>
</gene>
<dbReference type="Proteomes" id="UP001180825">
    <property type="component" value="Unassembled WGS sequence"/>
</dbReference>
<dbReference type="EMBL" id="JAVDXV010000004">
    <property type="protein sequence ID" value="MDR7333224.1"/>
    <property type="molecule type" value="Genomic_DNA"/>
</dbReference>
<evidence type="ECO:0000256" key="2">
    <source>
        <dbReference type="SAM" id="MobiDB-lite"/>
    </source>
</evidence>
<feature type="region of interest" description="Disordered" evidence="2">
    <location>
        <begin position="1"/>
        <end position="22"/>
    </location>
</feature>